<keyword evidence="2" id="KW-1185">Reference proteome</keyword>
<organism evidence="1 2">
    <name type="scientific">Trichuris suis</name>
    <name type="common">pig whipworm</name>
    <dbReference type="NCBI Taxonomy" id="68888"/>
    <lineage>
        <taxon>Eukaryota</taxon>
        <taxon>Metazoa</taxon>
        <taxon>Ecdysozoa</taxon>
        <taxon>Nematoda</taxon>
        <taxon>Enoplea</taxon>
        <taxon>Dorylaimia</taxon>
        <taxon>Trichinellida</taxon>
        <taxon>Trichuridae</taxon>
        <taxon>Trichuris</taxon>
    </lineage>
</organism>
<dbReference type="AlphaFoldDB" id="A0A085M9N1"/>
<accession>A0A085M9N1</accession>
<evidence type="ECO:0000313" key="1">
    <source>
        <dbReference type="EMBL" id="KFD53927.1"/>
    </source>
</evidence>
<evidence type="ECO:0000313" key="2">
    <source>
        <dbReference type="Proteomes" id="UP000030764"/>
    </source>
</evidence>
<dbReference type="EMBL" id="KL363212">
    <property type="protein sequence ID" value="KFD53927.1"/>
    <property type="molecule type" value="Genomic_DNA"/>
</dbReference>
<proteinExistence type="predicted"/>
<sequence length="100" mass="11108">MDNVATTVEQQHDPNMRTARRFRDGLKDISSACRELYNRKGRDAKQLDIASFLKGSISTEADDEPQPSKSKQAGIATSYQRWIACHPAASVLSLISSQLQ</sequence>
<dbReference type="Proteomes" id="UP000030764">
    <property type="component" value="Unassembled WGS sequence"/>
</dbReference>
<name>A0A085M9N1_9BILA</name>
<protein>
    <submittedName>
        <fullName evidence="1">Uncharacterized protein</fullName>
    </submittedName>
</protein>
<reference evidence="1 2" key="1">
    <citation type="journal article" date="2014" name="Nat. Genet.">
        <title>Genome and transcriptome of the porcine whipworm Trichuris suis.</title>
        <authorList>
            <person name="Jex A.R."/>
            <person name="Nejsum P."/>
            <person name="Schwarz E.M."/>
            <person name="Hu L."/>
            <person name="Young N.D."/>
            <person name="Hall R.S."/>
            <person name="Korhonen P.K."/>
            <person name="Liao S."/>
            <person name="Thamsborg S."/>
            <person name="Xia J."/>
            <person name="Xu P."/>
            <person name="Wang S."/>
            <person name="Scheerlinck J.P."/>
            <person name="Hofmann A."/>
            <person name="Sternberg P.W."/>
            <person name="Wang J."/>
            <person name="Gasser R.B."/>
        </authorList>
    </citation>
    <scope>NUCLEOTIDE SEQUENCE [LARGE SCALE GENOMIC DNA]</scope>
    <source>
        <strain evidence="1">DCEP-RM93M</strain>
    </source>
</reference>
<gene>
    <name evidence="1" type="ORF">M513_05194</name>
</gene>